<organism evidence="1">
    <name type="scientific">uncultured Thermomicrobiales bacterium</name>
    <dbReference type="NCBI Taxonomy" id="1645740"/>
    <lineage>
        <taxon>Bacteria</taxon>
        <taxon>Pseudomonadati</taxon>
        <taxon>Thermomicrobiota</taxon>
        <taxon>Thermomicrobia</taxon>
        <taxon>Thermomicrobiales</taxon>
        <taxon>environmental samples</taxon>
    </lineage>
</organism>
<reference evidence="1" key="1">
    <citation type="submission" date="2020-02" db="EMBL/GenBank/DDBJ databases">
        <authorList>
            <person name="Meier V. D."/>
        </authorList>
    </citation>
    <scope>NUCLEOTIDE SEQUENCE</scope>
    <source>
        <strain evidence="1">AVDCRST_MAG88</strain>
    </source>
</reference>
<evidence type="ECO:0000313" key="1">
    <source>
        <dbReference type="EMBL" id="CAA9555627.1"/>
    </source>
</evidence>
<proteinExistence type="predicted"/>
<gene>
    <name evidence="1" type="ORF">AVDCRST_MAG88-1087</name>
</gene>
<dbReference type="AlphaFoldDB" id="A0A6J4UN93"/>
<name>A0A6J4UN93_9BACT</name>
<sequence>MYGIAVEYGTAPPEPARGVCRVRMARQPGYRRRLALQADGWRRLVDLFLFATHEAAQAALAGDEWRELAAAHPPCRDAAPALLVSQCPYGSAVVLLRGKAGASRGDQDCWHDHLAHAEPESTLW</sequence>
<accession>A0A6J4UN93</accession>
<protein>
    <submittedName>
        <fullName evidence="1">Uncharacterized protein</fullName>
    </submittedName>
</protein>
<dbReference type="EMBL" id="CADCWM010000380">
    <property type="protein sequence ID" value="CAA9555627.1"/>
    <property type="molecule type" value="Genomic_DNA"/>
</dbReference>